<organism evidence="1 2">
    <name type="scientific">Frankliniella occidentalis</name>
    <name type="common">Western flower thrips</name>
    <name type="synonym">Euthrips occidentalis</name>
    <dbReference type="NCBI Taxonomy" id="133901"/>
    <lineage>
        <taxon>Eukaryota</taxon>
        <taxon>Metazoa</taxon>
        <taxon>Ecdysozoa</taxon>
        <taxon>Arthropoda</taxon>
        <taxon>Hexapoda</taxon>
        <taxon>Insecta</taxon>
        <taxon>Pterygota</taxon>
        <taxon>Neoptera</taxon>
        <taxon>Paraneoptera</taxon>
        <taxon>Thysanoptera</taxon>
        <taxon>Terebrantia</taxon>
        <taxon>Thripoidea</taxon>
        <taxon>Thripidae</taxon>
        <taxon>Frankliniella</taxon>
    </lineage>
</organism>
<dbReference type="GeneID" id="127751228"/>
<dbReference type="Proteomes" id="UP000504606">
    <property type="component" value="Unplaced"/>
</dbReference>
<gene>
    <name evidence="2" type="primary">LOC127751228</name>
</gene>
<protein>
    <submittedName>
        <fullName evidence="2">Uncharacterized protein LOC127751228</fullName>
    </submittedName>
</protein>
<reference evidence="2" key="1">
    <citation type="submission" date="2025-08" db="UniProtKB">
        <authorList>
            <consortium name="RefSeq"/>
        </authorList>
    </citation>
    <scope>IDENTIFICATION</scope>
    <source>
        <tissue evidence="2">Whole organism</tissue>
    </source>
</reference>
<name>A0A9C6XTF3_FRAOC</name>
<sequence>MWYNSIISWNSSESNALPWSVNNACGAPNMENTCVIRACAISSAVCLNNGTITGQPENASTATNMYSCPSLLLGLIGQHISTCHLPCNIPSWNNLSGALVILCGPLNLAHTLHSDITPYISLNIPGHQKNLLRMFKLSV</sequence>
<proteinExistence type="predicted"/>
<dbReference type="KEGG" id="foc:127751228"/>
<keyword evidence="1" id="KW-1185">Reference proteome</keyword>
<evidence type="ECO:0000313" key="1">
    <source>
        <dbReference type="Proteomes" id="UP000504606"/>
    </source>
</evidence>
<dbReference type="AlphaFoldDB" id="A0A9C6XTF3"/>
<accession>A0A9C6XTF3</accession>
<evidence type="ECO:0000313" key="2">
    <source>
        <dbReference type="RefSeq" id="XP_052130350.1"/>
    </source>
</evidence>
<dbReference type="RefSeq" id="XP_052130350.1">
    <property type="nucleotide sequence ID" value="XM_052274390.1"/>
</dbReference>